<organism evidence="1 2">
    <name type="scientific">Pseudofrankia inefficax (strain DSM 45817 / CECT 9037 / DDB 130130 / EuI1c)</name>
    <name type="common">Frankia inefficax</name>
    <dbReference type="NCBI Taxonomy" id="298654"/>
    <lineage>
        <taxon>Bacteria</taxon>
        <taxon>Bacillati</taxon>
        <taxon>Actinomycetota</taxon>
        <taxon>Actinomycetes</taxon>
        <taxon>Frankiales</taxon>
        <taxon>Frankiaceae</taxon>
        <taxon>Pseudofrankia</taxon>
    </lineage>
</organism>
<dbReference type="EMBL" id="CP002299">
    <property type="protein sequence ID" value="ADP82686.1"/>
    <property type="molecule type" value="Genomic_DNA"/>
</dbReference>
<name>E3IY88_PSEI1</name>
<dbReference type="InParanoid" id="E3IY88"/>
<sequence precursor="true">MATAVAASCGATVGPATPALAGGSPGPYCAGSARTDIPADGPAAASRAVRVEGGFYAQTGLYWPPTTAILCQEPPNTHHPLFRAGRGGCASGTLPFLIPNDLGPVVAGSPPPWGTFLPPGWYYLGNDAPPGWSDLCWAVTKPATS</sequence>
<dbReference type="HOGENOM" id="CLU_1784029_0_0_11"/>
<keyword evidence="2" id="KW-1185">Reference proteome</keyword>
<dbReference type="KEGG" id="fri:FraEuI1c_4695"/>
<evidence type="ECO:0000313" key="1">
    <source>
        <dbReference type="EMBL" id="ADP82686.1"/>
    </source>
</evidence>
<gene>
    <name evidence="1" type="ordered locus">FraEuI1c_4695</name>
</gene>
<accession>E3IY88</accession>
<evidence type="ECO:0000313" key="2">
    <source>
        <dbReference type="Proteomes" id="UP000002484"/>
    </source>
</evidence>
<proteinExistence type="predicted"/>
<dbReference type="Proteomes" id="UP000002484">
    <property type="component" value="Chromosome"/>
</dbReference>
<dbReference type="AlphaFoldDB" id="E3IY88"/>
<reference evidence="1 2" key="1">
    <citation type="submission" date="2010-10" db="EMBL/GenBank/DDBJ databases">
        <title>Complete sequence of Frankia sp. EuI1c.</title>
        <authorList>
            <consortium name="US DOE Joint Genome Institute"/>
            <person name="Lucas S."/>
            <person name="Copeland A."/>
            <person name="Lapidus A."/>
            <person name="Cheng J.-F."/>
            <person name="Bruce D."/>
            <person name="Goodwin L."/>
            <person name="Pitluck S."/>
            <person name="Chertkov O."/>
            <person name="Detter J.C."/>
            <person name="Han C."/>
            <person name="Tapia R."/>
            <person name="Land M."/>
            <person name="Hauser L."/>
            <person name="Jeffries C."/>
            <person name="Kyrpides N."/>
            <person name="Ivanova N."/>
            <person name="Mikhailova N."/>
            <person name="Beauchemin N."/>
            <person name="Sen A."/>
            <person name="Sur S.A."/>
            <person name="Gtari M."/>
            <person name="Wall L."/>
            <person name="Tisa L."/>
            <person name="Woyke T."/>
        </authorList>
    </citation>
    <scope>NUCLEOTIDE SEQUENCE [LARGE SCALE GENOMIC DNA]</scope>
    <source>
        <strain evidence="2">DSM 45817 / CECT 9037 / EuI1c</strain>
    </source>
</reference>
<protein>
    <submittedName>
        <fullName evidence="1">Uncharacterized protein</fullName>
    </submittedName>
</protein>